<keyword evidence="2" id="KW-0731">Sigma factor</keyword>
<evidence type="ECO:0000256" key="2">
    <source>
        <dbReference type="ARBA" id="ARBA00023082"/>
    </source>
</evidence>
<evidence type="ECO:0000259" key="5">
    <source>
        <dbReference type="Pfam" id="PF04542"/>
    </source>
</evidence>
<dbReference type="InterPro" id="IPR013325">
    <property type="entry name" value="RNA_pol_sigma_r2"/>
</dbReference>
<accession>A0A517R5F2</accession>
<feature type="domain" description="RNA polymerase sigma factor 70 region 4 type 2" evidence="6">
    <location>
        <begin position="126"/>
        <end position="174"/>
    </location>
</feature>
<organism evidence="7 8">
    <name type="scientific">Stratiformator vulcanicus</name>
    <dbReference type="NCBI Taxonomy" id="2527980"/>
    <lineage>
        <taxon>Bacteria</taxon>
        <taxon>Pseudomonadati</taxon>
        <taxon>Planctomycetota</taxon>
        <taxon>Planctomycetia</taxon>
        <taxon>Planctomycetales</taxon>
        <taxon>Planctomycetaceae</taxon>
        <taxon>Stratiformator</taxon>
    </lineage>
</organism>
<feature type="domain" description="RNA polymerase sigma-70 region 2" evidence="5">
    <location>
        <begin position="32"/>
        <end position="98"/>
    </location>
</feature>
<reference evidence="7 8" key="1">
    <citation type="submission" date="2019-02" db="EMBL/GenBank/DDBJ databases">
        <title>Deep-cultivation of Planctomycetes and their phenomic and genomic characterization uncovers novel biology.</title>
        <authorList>
            <person name="Wiegand S."/>
            <person name="Jogler M."/>
            <person name="Boedeker C."/>
            <person name="Pinto D."/>
            <person name="Vollmers J."/>
            <person name="Rivas-Marin E."/>
            <person name="Kohn T."/>
            <person name="Peeters S.H."/>
            <person name="Heuer A."/>
            <person name="Rast P."/>
            <person name="Oberbeckmann S."/>
            <person name="Bunk B."/>
            <person name="Jeske O."/>
            <person name="Meyerdierks A."/>
            <person name="Storesund J.E."/>
            <person name="Kallscheuer N."/>
            <person name="Luecker S."/>
            <person name="Lage O.M."/>
            <person name="Pohl T."/>
            <person name="Merkel B.J."/>
            <person name="Hornburger P."/>
            <person name="Mueller R.-W."/>
            <person name="Bruemmer F."/>
            <person name="Labrenz M."/>
            <person name="Spormann A.M."/>
            <person name="Op den Camp H."/>
            <person name="Overmann J."/>
            <person name="Amann R."/>
            <person name="Jetten M.S.M."/>
            <person name="Mascher T."/>
            <person name="Medema M.H."/>
            <person name="Devos D.P."/>
            <person name="Kaster A.-K."/>
            <person name="Ovreas L."/>
            <person name="Rohde M."/>
            <person name="Galperin M.Y."/>
            <person name="Jogler C."/>
        </authorList>
    </citation>
    <scope>NUCLEOTIDE SEQUENCE [LARGE SCALE GENOMIC DNA]</scope>
    <source>
        <strain evidence="7 8">Pan189</strain>
    </source>
</reference>
<dbReference type="Gene3D" id="1.10.1740.10">
    <property type="match status" value="1"/>
</dbReference>
<dbReference type="GO" id="GO:0006352">
    <property type="term" value="P:DNA-templated transcription initiation"/>
    <property type="evidence" value="ECO:0007669"/>
    <property type="project" value="InterPro"/>
</dbReference>
<evidence type="ECO:0000313" key="7">
    <source>
        <dbReference type="EMBL" id="QDT39127.1"/>
    </source>
</evidence>
<feature type="region of interest" description="Disordered" evidence="4">
    <location>
        <begin position="1"/>
        <end position="22"/>
    </location>
</feature>
<keyword evidence="3" id="KW-0804">Transcription</keyword>
<evidence type="ECO:0000259" key="6">
    <source>
        <dbReference type="Pfam" id="PF08281"/>
    </source>
</evidence>
<dbReference type="Pfam" id="PF04542">
    <property type="entry name" value="Sigma70_r2"/>
    <property type="match status" value="1"/>
</dbReference>
<evidence type="ECO:0000256" key="4">
    <source>
        <dbReference type="SAM" id="MobiDB-lite"/>
    </source>
</evidence>
<protein>
    <submittedName>
        <fullName evidence="7">RNA polymerase sigma factor</fullName>
    </submittedName>
</protein>
<dbReference type="EMBL" id="CP036268">
    <property type="protein sequence ID" value="QDT39127.1"/>
    <property type="molecule type" value="Genomic_DNA"/>
</dbReference>
<dbReference type="GO" id="GO:0003677">
    <property type="term" value="F:DNA binding"/>
    <property type="evidence" value="ECO:0007669"/>
    <property type="project" value="InterPro"/>
</dbReference>
<proteinExistence type="predicted"/>
<dbReference type="Proteomes" id="UP000317318">
    <property type="component" value="Chromosome"/>
</dbReference>
<dbReference type="InterPro" id="IPR039425">
    <property type="entry name" value="RNA_pol_sigma-70-like"/>
</dbReference>
<evidence type="ECO:0000256" key="3">
    <source>
        <dbReference type="ARBA" id="ARBA00023163"/>
    </source>
</evidence>
<evidence type="ECO:0000313" key="8">
    <source>
        <dbReference type="Proteomes" id="UP000317318"/>
    </source>
</evidence>
<dbReference type="OrthoDB" id="6383365at2"/>
<keyword evidence="8" id="KW-1185">Reference proteome</keyword>
<keyword evidence="1" id="KW-0805">Transcription regulation</keyword>
<dbReference type="InterPro" id="IPR007627">
    <property type="entry name" value="RNA_pol_sigma70_r2"/>
</dbReference>
<sequence>MASRLTQSDFSSVEHDRPESGGGPDELFVELFAKSNRPVFSWILTLVGKESVAEEIYQETCLALWRSFSEYDRSRDFTRWACGVALNQVRQYRRRVSRDSLLFDDETVTRIAASQQGYRELIDLRREALATCLERLPREDQSLVKECYQSDSTIKAGAERLGRPISSVYKALTRIQTTLFLCVDRILRLEDHHE</sequence>
<dbReference type="PANTHER" id="PTHR43133">
    <property type="entry name" value="RNA POLYMERASE ECF-TYPE SIGMA FACTO"/>
    <property type="match status" value="1"/>
</dbReference>
<dbReference type="Gene3D" id="1.10.10.10">
    <property type="entry name" value="Winged helix-like DNA-binding domain superfamily/Winged helix DNA-binding domain"/>
    <property type="match status" value="1"/>
</dbReference>
<dbReference type="RefSeq" id="WP_145365293.1">
    <property type="nucleotide sequence ID" value="NZ_CP036268.1"/>
</dbReference>
<dbReference type="Pfam" id="PF08281">
    <property type="entry name" value="Sigma70_r4_2"/>
    <property type="match status" value="1"/>
</dbReference>
<evidence type="ECO:0000256" key="1">
    <source>
        <dbReference type="ARBA" id="ARBA00023015"/>
    </source>
</evidence>
<gene>
    <name evidence="7" type="ORF">Pan189_35300</name>
</gene>
<dbReference type="NCBIfam" id="TIGR02989">
    <property type="entry name" value="Sig-70_gvs1"/>
    <property type="match status" value="1"/>
</dbReference>
<feature type="compositionally biased region" description="Polar residues" evidence="4">
    <location>
        <begin position="1"/>
        <end position="11"/>
    </location>
</feature>
<dbReference type="GO" id="GO:0016987">
    <property type="term" value="F:sigma factor activity"/>
    <property type="evidence" value="ECO:0007669"/>
    <property type="project" value="UniProtKB-KW"/>
</dbReference>
<name>A0A517R5F2_9PLAN</name>
<dbReference type="InterPro" id="IPR036388">
    <property type="entry name" value="WH-like_DNA-bd_sf"/>
</dbReference>
<dbReference type="SUPFAM" id="SSF88946">
    <property type="entry name" value="Sigma2 domain of RNA polymerase sigma factors"/>
    <property type="match status" value="1"/>
</dbReference>
<dbReference type="PANTHER" id="PTHR43133:SF51">
    <property type="entry name" value="RNA POLYMERASE SIGMA FACTOR"/>
    <property type="match status" value="1"/>
</dbReference>
<dbReference type="InterPro" id="IPR014284">
    <property type="entry name" value="RNA_pol_sigma-70_dom"/>
</dbReference>
<dbReference type="AlphaFoldDB" id="A0A517R5F2"/>
<dbReference type="KEGG" id="svp:Pan189_35300"/>
<dbReference type="NCBIfam" id="TIGR02937">
    <property type="entry name" value="sigma70-ECF"/>
    <property type="match status" value="1"/>
</dbReference>
<dbReference type="InterPro" id="IPR013249">
    <property type="entry name" value="RNA_pol_sigma70_r4_t2"/>
</dbReference>
<dbReference type="InterPro" id="IPR014331">
    <property type="entry name" value="RNA_pol_sigma70_ECF_RHOBA"/>
</dbReference>